<feature type="transmembrane region" description="Helical" evidence="1">
    <location>
        <begin position="27"/>
        <end position="47"/>
    </location>
</feature>
<sequence>MVTSDDSIDQAASQGERFTWFLRGMRGLVSAPALILMSAFLGFAGLCREAGITWIEASFLTLTVWALPAQIIILGAVVAGASLPAAAFAVTLSSVRLMPMVVALMPELRGAQSRKGTLLFLSHFVAVTSWVFAMERLRSVPRNCRTSYYAGFAVPLTLINTVIVAIVFNLMDELPAMATGALAFLTPVYFLCSLYGSARETSGRMALGSGMLALPIGHWLAPGFELLVAGLLGGVVAYLLGRAIDGRRVA</sequence>
<feature type="transmembrane region" description="Helical" evidence="1">
    <location>
        <begin position="146"/>
        <end position="170"/>
    </location>
</feature>
<evidence type="ECO:0000313" key="2">
    <source>
        <dbReference type="EMBL" id="SMD04193.1"/>
    </source>
</evidence>
<dbReference type="STRING" id="937218.SAMN06297251_12079"/>
<dbReference type="RefSeq" id="WP_084411889.1">
    <property type="nucleotide sequence ID" value="NZ_FWXR01000020.1"/>
</dbReference>
<dbReference type="InterPro" id="IPR011606">
    <property type="entry name" value="Brnchd-chn_aa_trnsp_permease"/>
</dbReference>
<dbReference type="AlphaFoldDB" id="A0A1W2E389"/>
<feature type="transmembrane region" description="Helical" evidence="1">
    <location>
        <begin position="216"/>
        <end position="240"/>
    </location>
</feature>
<feature type="transmembrane region" description="Helical" evidence="1">
    <location>
        <begin position="59"/>
        <end position="79"/>
    </location>
</feature>
<feature type="transmembrane region" description="Helical" evidence="1">
    <location>
        <begin position="177"/>
        <end position="196"/>
    </location>
</feature>
<feature type="transmembrane region" description="Helical" evidence="1">
    <location>
        <begin position="117"/>
        <end position="134"/>
    </location>
</feature>
<accession>A0A1W2E389</accession>
<proteinExistence type="predicted"/>
<gene>
    <name evidence="2" type="ORF">SAMN06297251_12079</name>
</gene>
<dbReference type="OrthoDB" id="7675159at2"/>
<name>A0A1W2E389_9HYPH</name>
<dbReference type="EMBL" id="FWXR01000020">
    <property type="protein sequence ID" value="SMD04193.1"/>
    <property type="molecule type" value="Genomic_DNA"/>
</dbReference>
<keyword evidence="1" id="KW-0812">Transmembrane</keyword>
<keyword evidence="1" id="KW-0472">Membrane</keyword>
<reference evidence="2 3" key="1">
    <citation type="submission" date="2017-04" db="EMBL/GenBank/DDBJ databases">
        <authorList>
            <person name="Afonso C.L."/>
            <person name="Miller P.J."/>
            <person name="Scott M.A."/>
            <person name="Spackman E."/>
            <person name="Goraichik I."/>
            <person name="Dimitrov K.M."/>
            <person name="Suarez D.L."/>
            <person name="Swayne D.E."/>
        </authorList>
    </citation>
    <scope>NUCLEOTIDE SEQUENCE [LARGE SCALE GENOMIC DNA]</scope>
    <source>
        <strain evidence="2 3">CGMCC 1.10972</strain>
    </source>
</reference>
<dbReference type="Proteomes" id="UP000192656">
    <property type="component" value="Unassembled WGS sequence"/>
</dbReference>
<protein>
    <submittedName>
        <fullName evidence="2">Predicted branched-chain amino acid permease (Azaleucine resistance)</fullName>
    </submittedName>
</protein>
<dbReference type="Pfam" id="PF03591">
    <property type="entry name" value="AzlC"/>
    <property type="match status" value="1"/>
</dbReference>
<evidence type="ECO:0000256" key="1">
    <source>
        <dbReference type="SAM" id="Phobius"/>
    </source>
</evidence>
<evidence type="ECO:0000313" key="3">
    <source>
        <dbReference type="Proteomes" id="UP000192656"/>
    </source>
</evidence>
<feature type="transmembrane region" description="Helical" evidence="1">
    <location>
        <begin position="85"/>
        <end position="105"/>
    </location>
</feature>
<organism evidence="2 3">
    <name type="scientific">Fulvimarina manganoxydans</name>
    <dbReference type="NCBI Taxonomy" id="937218"/>
    <lineage>
        <taxon>Bacteria</taxon>
        <taxon>Pseudomonadati</taxon>
        <taxon>Pseudomonadota</taxon>
        <taxon>Alphaproteobacteria</taxon>
        <taxon>Hyphomicrobiales</taxon>
        <taxon>Aurantimonadaceae</taxon>
        <taxon>Fulvimarina</taxon>
    </lineage>
</organism>
<keyword evidence="1" id="KW-1133">Transmembrane helix</keyword>
<keyword evidence="3" id="KW-1185">Reference proteome</keyword>